<organism evidence="4">
    <name type="scientific">Gongylonema pulchrum</name>
    <dbReference type="NCBI Taxonomy" id="637853"/>
    <lineage>
        <taxon>Eukaryota</taxon>
        <taxon>Metazoa</taxon>
        <taxon>Ecdysozoa</taxon>
        <taxon>Nematoda</taxon>
        <taxon>Chromadorea</taxon>
        <taxon>Rhabditida</taxon>
        <taxon>Spirurina</taxon>
        <taxon>Spiruromorpha</taxon>
        <taxon>Spiruroidea</taxon>
        <taxon>Gongylonematidae</taxon>
        <taxon>Gongylonema</taxon>
    </lineage>
</organism>
<evidence type="ECO:0000313" key="3">
    <source>
        <dbReference type="Proteomes" id="UP000271098"/>
    </source>
</evidence>
<dbReference type="GO" id="GO:0030659">
    <property type="term" value="C:cytoplasmic vesicle membrane"/>
    <property type="evidence" value="ECO:0007669"/>
    <property type="project" value="TreeGrafter"/>
</dbReference>
<dbReference type="Proteomes" id="UP000271098">
    <property type="component" value="Unassembled WGS sequence"/>
</dbReference>
<dbReference type="WBParaSite" id="GPUH_0001348501-mRNA-1">
    <property type="protein sequence ID" value="GPUH_0001348501-mRNA-1"/>
    <property type="gene ID" value="GPUH_0001348501"/>
</dbReference>
<dbReference type="GO" id="GO:0005886">
    <property type="term" value="C:plasma membrane"/>
    <property type="evidence" value="ECO:0007669"/>
    <property type="project" value="TreeGrafter"/>
</dbReference>
<dbReference type="PANTHER" id="PTHR10796:SF193">
    <property type="entry name" value="SSD DOMAIN-CONTAINING PROTEIN"/>
    <property type="match status" value="1"/>
</dbReference>
<accession>A0A183DXM9</accession>
<reference evidence="2 3" key="2">
    <citation type="submission" date="2018-11" db="EMBL/GenBank/DDBJ databases">
        <authorList>
            <consortium name="Pathogen Informatics"/>
        </authorList>
    </citation>
    <scope>NUCLEOTIDE SEQUENCE [LARGE SCALE GENOMIC DNA]</scope>
</reference>
<dbReference type="GO" id="GO:0018996">
    <property type="term" value="P:molting cycle, collagen and cuticulin-based cuticle"/>
    <property type="evidence" value="ECO:0007669"/>
    <property type="project" value="TreeGrafter"/>
</dbReference>
<evidence type="ECO:0000256" key="1">
    <source>
        <dbReference type="SAM" id="Phobius"/>
    </source>
</evidence>
<sequence length="76" mass="8749">MKNIVEPNQHKLAAQKLREIADRQPFRIEVFHETFPFADQYMIIIPATVRNVIISLFCMSAVALLLVPKMASCEFD</sequence>
<dbReference type="EMBL" id="UYRT01080254">
    <property type="protein sequence ID" value="VDN22363.1"/>
    <property type="molecule type" value="Genomic_DNA"/>
</dbReference>
<gene>
    <name evidence="2" type="ORF">GPUH_LOCUS13471</name>
</gene>
<dbReference type="PANTHER" id="PTHR10796">
    <property type="entry name" value="PATCHED-RELATED"/>
    <property type="match status" value="1"/>
</dbReference>
<keyword evidence="1" id="KW-0812">Transmembrane</keyword>
<keyword evidence="3" id="KW-1185">Reference proteome</keyword>
<dbReference type="OrthoDB" id="6510177at2759"/>
<evidence type="ECO:0000313" key="4">
    <source>
        <dbReference type="WBParaSite" id="GPUH_0001348501-mRNA-1"/>
    </source>
</evidence>
<protein>
    <submittedName>
        <fullName evidence="4">Hydrogenase</fullName>
    </submittedName>
</protein>
<dbReference type="InterPro" id="IPR051697">
    <property type="entry name" value="Patched_domain-protein"/>
</dbReference>
<dbReference type="AlphaFoldDB" id="A0A183DXM9"/>
<evidence type="ECO:0000313" key="2">
    <source>
        <dbReference type="EMBL" id="VDN22363.1"/>
    </source>
</evidence>
<proteinExistence type="predicted"/>
<feature type="transmembrane region" description="Helical" evidence="1">
    <location>
        <begin position="41"/>
        <end position="67"/>
    </location>
</feature>
<keyword evidence="1" id="KW-0472">Membrane</keyword>
<reference evidence="4" key="1">
    <citation type="submission" date="2016-06" db="UniProtKB">
        <authorList>
            <consortium name="WormBaseParasite"/>
        </authorList>
    </citation>
    <scope>IDENTIFICATION</scope>
</reference>
<name>A0A183DXM9_9BILA</name>
<keyword evidence="1" id="KW-1133">Transmembrane helix</keyword>
<dbReference type="GO" id="GO:0006897">
    <property type="term" value="P:endocytosis"/>
    <property type="evidence" value="ECO:0007669"/>
    <property type="project" value="TreeGrafter"/>
</dbReference>